<dbReference type="EMBL" id="JAHRIP010063751">
    <property type="protein sequence ID" value="MEQ2305512.1"/>
    <property type="molecule type" value="Genomic_DNA"/>
</dbReference>
<gene>
    <name evidence="1" type="ORF">AMECASPLE_038687</name>
</gene>
<name>A0ABV0ZI43_9TELE</name>
<organism evidence="1 2">
    <name type="scientific">Ameca splendens</name>
    <dbReference type="NCBI Taxonomy" id="208324"/>
    <lineage>
        <taxon>Eukaryota</taxon>
        <taxon>Metazoa</taxon>
        <taxon>Chordata</taxon>
        <taxon>Craniata</taxon>
        <taxon>Vertebrata</taxon>
        <taxon>Euteleostomi</taxon>
        <taxon>Actinopterygii</taxon>
        <taxon>Neopterygii</taxon>
        <taxon>Teleostei</taxon>
        <taxon>Neoteleostei</taxon>
        <taxon>Acanthomorphata</taxon>
        <taxon>Ovalentaria</taxon>
        <taxon>Atherinomorphae</taxon>
        <taxon>Cyprinodontiformes</taxon>
        <taxon>Goodeidae</taxon>
        <taxon>Ameca</taxon>
    </lineage>
</organism>
<dbReference type="Proteomes" id="UP001469553">
    <property type="component" value="Unassembled WGS sequence"/>
</dbReference>
<comment type="caution">
    <text evidence="1">The sequence shown here is derived from an EMBL/GenBank/DDBJ whole genome shotgun (WGS) entry which is preliminary data.</text>
</comment>
<evidence type="ECO:0000313" key="2">
    <source>
        <dbReference type="Proteomes" id="UP001469553"/>
    </source>
</evidence>
<sequence length="105" mass="11861">METGLLQSLPLIAGLFDPHALNEPFKDEPALLEEPESLEGLIAKAIRLDSRMRERKRFRSERSAVRTQVTYQSPAVLKTSPTYTAAEAEPMHIGRARLSLEERQT</sequence>
<accession>A0ABV0ZI43</accession>
<reference evidence="1 2" key="1">
    <citation type="submission" date="2021-06" db="EMBL/GenBank/DDBJ databases">
        <authorList>
            <person name="Palmer J.M."/>
        </authorList>
    </citation>
    <scope>NUCLEOTIDE SEQUENCE [LARGE SCALE GENOMIC DNA]</scope>
    <source>
        <strain evidence="1 2">AS_MEX2019</strain>
        <tissue evidence="1">Muscle</tissue>
    </source>
</reference>
<evidence type="ECO:0000313" key="1">
    <source>
        <dbReference type="EMBL" id="MEQ2305512.1"/>
    </source>
</evidence>
<proteinExistence type="predicted"/>
<protein>
    <submittedName>
        <fullName evidence="1">Uncharacterized protein</fullName>
    </submittedName>
</protein>
<keyword evidence="2" id="KW-1185">Reference proteome</keyword>